<dbReference type="SUPFAM" id="SSF52091">
    <property type="entry name" value="SpoIIaa-like"/>
    <property type="match status" value="1"/>
</dbReference>
<dbReference type="Pfam" id="PF13466">
    <property type="entry name" value="STAS_2"/>
    <property type="match status" value="1"/>
</dbReference>
<protein>
    <recommendedName>
        <fullName evidence="2">Anti-sigma factor antagonist</fullName>
    </recommendedName>
</protein>
<evidence type="ECO:0000256" key="1">
    <source>
        <dbReference type="ARBA" id="ARBA00009013"/>
    </source>
</evidence>
<reference evidence="4 5" key="1">
    <citation type="submission" date="2021-01" db="EMBL/GenBank/DDBJ databases">
        <title>Actinoplanes sp. nov. LDG1-06 isolated from lichen.</title>
        <authorList>
            <person name="Saeng-In P."/>
            <person name="Phongsopitanun W."/>
            <person name="Kanchanasin P."/>
            <person name="Yuki M."/>
            <person name="Kudo T."/>
            <person name="Ohkuma M."/>
            <person name="Tanasupawat S."/>
        </authorList>
    </citation>
    <scope>NUCLEOTIDE SEQUENCE [LARGE SCALE GENOMIC DNA]</scope>
    <source>
        <strain evidence="4 5">LDG1-06</strain>
    </source>
</reference>
<keyword evidence="5" id="KW-1185">Reference proteome</keyword>
<dbReference type="NCBIfam" id="TIGR00377">
    <property type="entry name" value="ant_ant_sig"/>
    <property type="match status" value="1"/>
</dbReference>
<dbReference type="CDD" id="cd07043">
    <property type="entry name" value="STAS_anti-anti-sigma_factors"/>
    <property type="match status" value="1"/>
</dbReference>
<dbReference type="EMBL" id="JAENHP010000019">
    <property type="protein sequence ID" value="MBM2621335.1"/>
    <property type="molecule type" value="Genomic_DNA"/>
</dbReference>
<evidence type="ECO:0000313" key="4">
    <source>
        <dbReference type="EMBL" id="MBM2621335.1"/>
    </source>
</evidence>
<evidence type="ECO:0000256" key="2">
    <source>
        <dbReference type="RuleBase" id="RU003749"/>
    </source>
</evidence>
<dbReference type="InterPro" id="IPR002645">
    <property type="entry name" value="STAS_dom"/>
</dbReference>
<evidence type="ECO:0000313" key="5">
    <source>
        <dbReference type="Proteomes" id="UP000632138"/>
    </source>
</evidence>
<dbReference type="Proteomes" id="UP000632138">
    <property type="component" value="Unassembled WGS sequence"/>
</dbReference>
<evidence type="ECO:0000259" key="3">
    <source>
        <dbReference type="PROSITE" id="PS50801"/>
    </source>
</evidence>
<comment type="similarity">
    <text evidence="1 2">Belongs to the anti-sigma-factor antagonist family.</text>
</comment>
<comment type="caution">
    <text evidence="4">The sequence shown here is derived from an EMBL/GenBank/DDBJ whole genome shotgun (WGS) entry which is preliminary data.</text>
</comment>
<dbReference type="PANTHER" id="PTHR33495">
    <property type="entry name" value="ANTI-SIGMA FACTOR ANTAGONIST TM_1081-RELATED-RELATED"/>
    <property type="match status" value="1"/>
</dbReference>
<accession>A0ABS2ANF3</accession>
<feature type="domain" description="STAS" evidence="3">
    <location>
        <begin position="4"/>
        <end position="115"/>
    </location>
</feature>
<name>A0ABS2ANF3_9ACTN</name>
<sequence length="115" mass="11704">MGRFEAKTDEHAGHVRVTLAGDCDLAVRDQLHTVLADALGSSPVVVVDLGAVEFLDSSGVHALIVAHHAARARGGRVTVVNATGAVASVLDITGVAELLGPQDVPAPPEQARADG</sequence>
<proteinExistence type="inferred from homology"/>
<dbReference type="Gene3D" id="3.30.750.24">
    <property type="entry name" value="STAS domain"/>
    <property type="match status" value="1"/>
</dbReference>
<dbReference type="InterPro" id="IPR003658">
    <property type="entry name" value="Anti-sigma_ant"/>
</dbReference>
<dbReference type="InterPro" id="IPR058548">
    <property type="entry name" value="MlaB-like_STAS"/>
</dbReference>
<dbReference type="InterPro" id="IPR036513">
    <property type="entry name" value="STAS_dom_sf"/>
</dbReference>
<organism evidence="4 5">
    <name type="scientific">Paractinoplanes ovalisporus</name>
    <dbReference type="NCBI Taxonomy" id="2810368"/>
    <lineage>
        <taxon>Bacteria</taxon>
        <taxon>Bacillati</taxon>
        <taxon>Actinomycetota</taxon>
        <taxon>Actinomycetes</taxon>
        <taxon>Micromonosporales</taxon>
        <taxon>Micromonosporaceae</taxon>
        <taxon>Paractinoplanes</taxon>
    </lineage>
</organism>
<dbReference type="PROSITE" id="PS50801">
    <property type="entry name" value="STAS"/>
    <property type="match status" value="1"/>
</dbReference>
<gene>
    <name evidence="4" type="ORF">JIG36_38120</name>
</gene>
<dbReference type="PANTHER" id="PTHR33495:SF2">
    <property type="entry name" value="ANTI-SIGMA FACTOR ANTAGONIST TM_1081-RELATED"/>
    <property type="match status" value="1"/>
</dbReference>
<dbReference type="RefSeq" id="WP_203381315.1">
    <property type="nucleotide sequence ID" value="NZ_JAENHP010000019.1"/>
</dbReference>